<evidence type="ECO:0000256" key="2">
    <source>
        <dbReference type="ARBA" id="ARBA00022679"/>
    </source>
</evidence>
<feature type="binding site" evidence="9">
    <location>
        <position position="18"/>
    </location>
    <ligand>
        <name>ATP</name>
        <dbReference type="ChEBI" id="CHEBI:30616"/>
    </ligand>
</feature>
<gene>
    <name evidence="9 11" type="primary">coaD</name>
    <name evidence="11" type="ORF">HXA33_05150</name>
</gene>
<dbReference type="GO" id="GO:0005524">
    <property type="term" value="F:ATP binding"/>
    <property type="evidence" value="ECO:0007669"/>
    <property type="project" value="UniProtKB-KW"/>
</dbReference>
<evidence type="ECO:0000256" key="4">
    <source>
        <dbReference type="ARBA" id="ARBA00022741"/>
    </source>
</evidence>
<comment type="subcellular location">
    <subcellularLocation>
        <location evidence="9">Cytoplasm</location>
    </subcellularLocation>
</comment>
<dbReference type="Gene3D" id="3.40.50.620">
    <property type="entry name" value="HUPs"/>
    <property type="match status" value="1"/>
</dbReference>
<evidence type="ECO:0000256" key="3">
    <source>
        <dbReference type="ARBA" id="ARBA00022695"/>
    </source>
</evidence>
<keyword evidence="5 9" id="KW-0067">ATP-binding</keyword>
<dbReference type="InterPro" id="IPR001980">
    <property type="entry name" value="PPAT"/>
</dbReference>
<evidence type="ECO:0000256" key="7">
    <source>
        <dbReference type="ARBA" id="ARBA00022993"/>
    </source>
</evidence>
<keyword evidence="4 9" id="KW-0547">Nucleotide-binding</keyword>
<name>A0A9Q4FW04_SALAG</name>
<evidence type="ECO:0000259" key="10">
    <source>
        <dbReference type="Pfam" id="PF01467"/>
    </source>
</evidence>
<feature type="site" description="Transition state stabilizer" evidence="9">
    <location>
        <position position="18"/>
    </location>
</feature>
<dbReference type="RefSeq" id="WP_257822833.1">
    <property type="nucleotide sequence ID" value="NZ_JABXYM010000001.1"/>
</dbReference>
<feature type="binding site" evidence="9">
    <location>
        <position position="99"/>
    </location>
    <ligand>
        <name>ATP</name>
        <dbReference type="ChEBI" id="CHEBI:30616"/>
    </ligand>
</feature>
<dbReference type="EMBL" id="JABXYM010000001">
    <property type="protein sequence ID" value="MCR6095925.1"/>
    <property type="molecule type" value="Genomic_DNA"/>
</dbReference>
<organism evidence="11 12">
    <name type="scientific">Salipaludibacillus agaradhaerens</name>
    <name type="common">Bacillus agaradhaerens</name>
    <dbReference type="NCBI Taxonomy" id="76935"/>
    <lineage>
        <taxon>Bacteria</taxon>
        <taxon>Bacillati</taxon>
        <taxon>Bacillota</taxon>
        <taxon>Bacilli</taxon>
        <taxon>Bacillales</taxon>
        <taxon>Bacillaceae</taxon>
    </lineage>
</organism>
<keyword evidence="1 9" id="KW-0963">Cytoplasm</keyword>
<dbReference type="SUPFAM" id="SSF52374">
    <property type="entry name" value="Nucleotidylyl transferase"/>
    <property type="match status" value="1"/>
</dbReference>
<feature type="binding site" evidence="9">
    <location>
        <position position="88"/>
    </location>
    <ligand>
        <name>substrate</name>
    </ligand>
</feature>
<keyword evidence="7 9" id="KW-0173">Coenzyme A biosynthesis</keyword>
<feature type="binding site" evidence="9">
    <location>
        <begin position="124"/>
        <end position="130"/>
    </location>
    <ligand>
        <name>ATP</name>
        <dbReference type="ChEBI" id="CHEBI:30616"/>
    </ligand>
</feature>
<keyword evidence="6 9" id="KW-0460">Magnesium</keyword>
<dbReference type="NCBIfam" id="TIGR01510">
    <property type="entry name" value="coaD_prev_kdtB"/>
    <property type="match status" value="1"/>
</dbReference>
<feature type="domain" description="Cytidyltransferase-like" evidence="10">
    <location>
        <begin position="7"/>
        <end position="134"/>
    </location>
</feature>
<reference evidence="11" key="1">
    <citation type="submission" date="2020-06" db="EMBL/GenBank/DDBJ databases">
        <title>Insight into the genomes of haloalkaliphilic bacilli from Kenyan soda lakes.</title>
        <authorList>
            <person name="Mwirichia R."/>
            <person name="Villamizar G.C."/>
            <person name="Poehlein A."/>
            <person name="Mugweru J."/>
            <person name="Kipnyargis A."/>
            <person name="Kiplimo D."/>
            <person name="Orwa P."/>
            <person name="Daniel R."/>
        </authorList>
    </citation>
    <scope>NUCLEOTIDE SEQUENCE</scope>
    <source>
        <strain evidence="11">B1096_S55</strain>
    </source>
</reference>
<sequence length="159" mass="18022">MMRTAVVPGSFDPVTLGHLDVITRSAKIFDRVIVAVLHNQQKKPLFSVEERMSLIKESTNTLLNVEVASFNGLLMDFVCEHKASVIIKGLRTVTDFEYEQQMATVNRHLNENIDTFFIMTNSDYAHLSSSIVKEVARYKADLKSMVSLPVEQALKEKFN</sequence>
<feature type="binding site" evidence="9">
    <location>
        <begin position="10"/>
        <end position="11"/>
    </location>
    <ligand>
        <name>ATP</name>
        <dbReference type="ChEBI" id="CHEBI:30616"/>
    </ligand>
</feature>
<evidence type="ECO:0000256" key="9">
    <source>
        <dbReference type="HAMAP-Rule" id="MF_00151"/>
    </source>
</evidence>
<comment type="similarity">
    <text evidence="9">Belongs to the bacterial CoaD family.</text>
</comment>
<feature type="binding site" evidence="9">
    <location>
        <position position="74"/>
    </location>
    <ligand>
        <name>substrate</name>
    </ligand>
</feature>
<comment type="caution">
    <text evidence="11">The sequence shown here is derived from an EMBL/GenBank/DDBJ whole genome shotgun (WGS) entry which is preliminary data.</text>
</comment>
<dbReference type="PANTHER" id="PTHR21342">
    <property type="entry name" value="PHOSPHOPANTETHEINE ADENYLYLTRANSFERASE"/>
    <property type="match status" value="1"/>
</dbReference>
<evidence type="ECO:0000256" key="5">
    <source>
        <dbReference type="ARBA" id="ARBA00022840"/>
    </source>
</evidence>
<comment type="function">
    <text evidence="9">Reversibly transfers an adenylyl group from ATP to 4'-phosphopantetheine, yielding dephospho-CoA (dPCoA) and pyrophosphate.</text>
</comment>
<keyword evidence="2 9" id="KW-0808">Transferase</keyword>
<dbReference type="NCBIfam" id="TIGR00125">
    <property type="entry name" value="cyt_tran_rel"/>
    <property type="match status" value="1"/>
</dbReference>
<evidence type="ECO:0000256" key="6">
    <source>
        <dbReference type="ARBA" id="ARBA00022842"/>
    </source>
</evidence>
<proteinExistence type="inferred from homology"/>
<evidence type="ECO:0000256" key="1">
    <source>
        <dbReference type="ARBA" id="ARBA00022490"/>
    </source>
</evidence>
<evidence type="ECO:0000256" key="8">
    <source>
        <dbReference type="ARBA" id="ARBA00029346"/>
    </source>
</evidence>
<dbReference type="InterPro" id="IPR014729">
    <property type="entry name" value="Rossmann-like_a/b/a_fold"/>
</dbReference>
<evidence type="ECO:0000313" key="12">
    <source>
        <dbReference type="Proteomes" id="UP001057753"/>
    </source>
</evidence>
<dbReference type="GO" id="GO:0005737">
    <property type="term" value="C:cytoplasm"/>
    <property type="evidence" value="ECO:0007669"/>
    <property type="project" value="UniProtKB-SubCell"/>
</dbReference>
<comment type="cofactor">
    <cofactor evidence="9">
        <name>Mg(2+)</name>
        <dbReference type="ChEBI" id="CHEBI:18420"/>
    </cofactor>
</comment>
<dbReference type="HAMAP" id="MF_00151">
    <property type="entry name" value="PPAT_bact"/>
    <property type="match status" value="1"/>
</dbReference>
<protein>
    <recommendedName>
        <fullName evidence="9">Phosphopantetheine adenylyltransferase</fullName>
        <ecNumber evidence="9">2.7.7.3</ecNumber>
    </recommendedName>
    <alternativeName>
        <fullName evidence="9">Dephospho-CoA pyrophosphorylase</fullName>
    </alternativeName>
    <alternativeName>
        <fullName evidence="9">Pantetheine-phosphate adenylyltransferase</fullName>
        <shortName evidence="9">PPAT</shortName>
    </alternativeName>
</protein>
<feature type="binding site" evidence="9">
    <location>
        <position position="42"/>
    </location>
    <ligand>
        <name>substrate</name>
    </ligand>
</feature>
<comment type="subunit">
    <text evidence="9">Homohexamer.</text>
</comment>
<keyword evidence="12" id="KW-1185">Reference proteome</keyword>
<dbReference type="InterPro" id="IPR004821">
    <property type="entry name" value="Cyt_trans-like"/>
</dbReference>
<dbReference type="GO" id="GO:0004595">
    <property type="term" value="F:pantetheine-phosphate adenylyltransferase activity"/>
    <property type="evidence" value="ECO:0007669"/>
    <property type="project" value="UniProtKB-UniRule"/>
</dbReference>
<dbReference type="GO" id="GO:0015937">
    <property type="term" value="P:coenzyme A biosynthetic process"/>
    <property type="evidence" value="ECO:0007669"/>
    <property type="project" value="UniProtKB-UniRule"/>
</dbReference>
<comment type="pathway">
    <text evidence="9">Cofactor biosynthesis; coenzyme A biosynthesis; CoA from (R)-pantothenate: step 4/5.</text>
</comment>
<keyword evidence="3 9" id="KW-0548">Nucleotidyltransferase</keyword>
<dbReference type="PANTHER" id="PTHR21342:SF1">
    <property type="entry name" value="PHOSPHOPANTETHEINE ADENYLYLTRANSFERASE"/>
    <property type="match status" value="1"/>
</dbReference>
<accession>A0A9Q4FW04</accession>
<comment type="catalytic activity">
    <reaction evidence="8 9">
        <text>(R)-4'-phosphopantetheine + ATP + H(+) = 3'-dephospho-CoA + diphosphate</text>
        <dbReference type="Rhea" id="RHEA:19801"/>
        <dbReference type="ChEBI" id="CHEBI:15378"/>
        <dbReference type="ChEBI" id="CHEBI:30616"/>
        <dbReference type="ChEBI" id="CHEBI:33019"/>
        <dbReference type="ChEBI" id="CHEBI:57328"/>
        <dbReference type="ChEBI" id="CHEBI:61723"/>
        <dbReference type="EC" id="2.7.7.3"/>
    </reaction>
</comment>
<dbReference type="Pfam" id="PF01467">
    <property type="entry name" value="CTP_transf_like"/>
    <property type="match status" value="1"/>
</dbReference>
<dbReference type="EC" id="2.7.7.3" evidence="9"/>
<dbReference type="CDD" id="cd02163">
    <property type="entry name" value="PPAT"/>
    <property type="match status" value="1"/>
</dbReference>
<feature type="binding site" evidence="9">
    <location>
        <position position="10"/>
    </location>
    <ligand>
        <name>substrate</name>
    </ligand>
</feature>
<dbReference type="AlphaFoldDB" id="A0A9Q4FW04"/>
<feature type="binding site" evidence="9">
    <location>
        <begin position="89"/>
        <end position="91"/>
    </location>
    <ligand>
        <name>ATP</name>
        <dbReference type="ChEBI" id="CHEBI:30616"/>
    </ligand>
</feature>
<dbReference type="Proteomes" id="UP001057753">
    <property type="component" value="Unassembled WGS sequence"/>
</dbReference>
<evidence type="ECO:0000313" key="11">
    <source>
        <dbReference type="EMBL" id="MCR6095925.1"/>
    </source>
</evidence>
<dbReference type="PRINTS" id="PR01020">
    <property type="entry name" value="LPSBIOSNTHSS"/>
</dbReference>